<feature type="compositionally biased region" description="Low complexity" evidence="5">
    <location>
        <begin position="301"/>
        <end position="317"/>
    </location>
</feature>
<evidence type="ECO:0000313" key="8">
    <source>
        <dbReference type="RefSeq" id="XP_018027967.1"/>
    </source>
</evidence>
<dbReference type="AlphaFoldDB" id="A0A8B7PRY3"/>
<accession>A0A8B7PRY3</accession>
<organism evidence="7 8">
    <name type="scientific">Hyalella azteca</name>
    <name type="common">Amphipod</name>
    <dbReference type="NCBI Taxonomy" id="294128"/>
    <lineage>
        <taxon>Eukaryota</taxon>
        <taxon>Metazoa</taxon>
        <taxon>Ecdysozoa</taxon>
        <taxon>Arthropoda</taxon>
        <taxon>Crustacea</taxon>
        <taxon>Multicrustacea</taxon>
        <taxon>Malacostraca</taxon>
        <taxon>Eumalacostraca</taxon>
        <taxon>Peracarida</taxon>
        <taxon>Amphipoda</taxon>
        <taxon>Senticaudata</taxon>
        <taxon>Talitrida</taxon>
        <taxon>Talitroidea</taxon>
        <taxon>Hyalellidae</taxon>
        <taxon>Hyalella</taxon>
    </lineage>
</organism>
<reference evidence="8" key="1">
    <citation type="submission" date="2025-08" db="UniProtKB">
        <authorList>
            <consortium name="RefSeq"/>
        </authorList>
    </citation>
    <scope>IDENTIFICATION</scope>
    <source>
        <tissue evidence="8">Whole organism</tissue>
    </source>
</reference>
<dbReference type="FunFam" id="4.10.280.10:FF:000029">
    <property type="entry name" value="Achaete-scute family bHLH transcription factor 1"/>
    <property type="match status" value="1"/>
</dbReference>
<keyword evidence="3" id="KW-0238">DNA-binding</keyword>
<dbReference type="InterPro" id="IPR050283">
    <property type="entry name" value="E-box_TF_Regulators"/>
</dbReference>
<dbReference type="PANTHER" id="PTHR23349:SF108">
    <property type="entry name" value="BHLH DOMAIN-CONTAINING PROTEIN"/>
    <property type="match status" value="1"/>
</dbReference>
<feature type="region of interest" description="Disordered" evidence="5">
    <location>
        <begin position="287"/>
        <end position="317"/>
    </location>
</feature>
<dbReference type="Gene3D" id="4.10.280.10">
    <property type="entry name" value="Helix-loop-helix DNA-binding domain"/>
    <property type="match status" value="1"/>
</dbReference>
<dbReference type="SMART" id="SM00353">
    <property type="entry name" value="HLH"/>
    <property type="match status" value="1"/>
</dbReference>
<dbReference type="GeneID" id="108683185"/>
<feature type="domain" description="BHLH" evidence="6">
    <location>
        <begin position="70"/>
        <end position="122"/>
    </location>
</feature>
<evidence type="ECO:0000256" key="3">
    <source>
        <dbReference type="ARBA" id="ARBA00023125"/>
    </source>
</evidence>
<feature type="compositionally biased region" description="Polar residues" evidence="5">
    <location>
        <begin position="19"/>
        <end position="40"/>
    </location>
</feature>
<evidence type="ECO:0000256" key="2">
    <source>
        <dbReference type="ARBA" id="ARBA00022902"/>
    </source>
</evidence>
<keyword evidence="7" id="KW-1185">Reference proteome</keyword>
<dbReference type="SUPFAM" id="SSF47459">
    <property type="entry name" value="HLH, helix-loop-helix DNA-binding domain"/>
    <property type="match status" value="1"/>
</dbReference>
<sequence>MAPVTSSQRLVPIRPSPLKSASSEKNTIGTVSCGATTMKSSAKRKLSDLGAQDGKCKRLNTGGSKSSQSSSMGRRNARERNRVKQVNNSFVTLRQHIPGASKAKKISKVETLKQATDYIRSLQRLLEEHDAMLTMSEKNQFSSGQSRNTVVKSEVPQEYVQQLPQLNTPGSVVIPQHDNSPAPEQASIFTSYYYPENISPVSPLVYPLNDVNQVPLSSDDASIFSADVKLTPAQSFTSTITLPTSDTYSTIMTPSTPVSQISFSLPPSTPYSNTSVSYPITVTYSPSSIPTQSPNPGTTFSPGSLSQSPSSSPAAINAPDISPVYAHSFEESKPSLIQARNFIIPASELPYCYTPEMTTIDIDKATATTHADLELLDAIAFWQDC</sequence>
<dbReference type="PANTHER" id="PTHR23349">
    <property type="entry name" value="BASIC HELIX-LOOP-HELIX TRANSCRIPTION FACTOR, TWIST"/>
    <property type="match status" value="1"/>
</dbReference>
<dbReference type="OrthoDB" id="5976910at2759"/>
<evidence type="ECO:0000256" key="4">
    <source>
        <dbReference type="ARBA" id="ARBA00023242"/>
    </source>
</evidence>
<dbReference type="GO" id="GO:0000981">
    <property type="term" value="F:DNA-binding transcription factor activity, RNA polymerase II-specific"/>
    <property type="evidence" value="ECO:0007669"/>
    <property type="project" value="TreeGrafter"/>
</dbReference>
<proteinExistence type="predicted"/>
<keyword evidence="2" id="KW-0524">Neurogenesis</keyword>
<comment type="subcellular location">
    <subcellularLocation>
        <location evidence="1">Nucleus</location>
    </subcellularLocation>
</comment>
<dbReference type="InterPro" id="IPR011598">
    <property type="entry name" value="bHLH_dom"/>
</dbReference>
<keyword evidence="4" id="KW-0539">Nucleus</keyword>
<dbReference type="CDD" id="cd19744">
    <property type="entry name" value="bHLH_TS_dAS-C_like"/>
    <property type="match status" value="1"/>
</dbReference>
<dbReference type="GO" id="GO:0000977">
    <property type="term" value="F:RNA polymerase II transcription regulatory region sequence-specific DNA binding"/>
    <property type="evidence" value="ECO:0007669"/>
    <property type="project" value="TreeGrafter"/>
</dbReference>
<dbReference type="KEGG" id="hazt:108683185"/>
<evidence type="ECO:0000256" key="1">
    <source>
        <dbReference type="ARBA" id="ARBA00004123"/>
    </source>
</evidence>
<evidence type="ECO:0000256" key="5">
    <source>
        <dbReference type="SAM" id="MobiDB-lite"/>
    </source>
</evidence>
<feature type="compositionally biased region" description="Polar residues" evidence="5">
    <location>
        <begin position="287"/>
        <end position="300"/>
    </location>
</feature>
<protein>
    <submittedName>
        <fullName evidence="8">Achaete-scute complex protein T8</fullName>
    </submittedName>
</protein>
<dbReference type="RefSeq" id="XP_018027967.1">
    <property type="nucleotide sequence ID" value="XM_018172478.2"/>
</dbReference>
<gene>
    <name evidence="8" type="primary">LOC108683185</name>
</gene>
<dbReference type="PROSITE" id="PS50888">
    <property type="entry name" value="BHLH"/>
    <property type="match status" value="1"/>
</dbReference>
<feature type="region of interest" description="Disordered" evidence="5">
    <location>
        <begin position="1"/>
        <end position="84"/>
    </location>
</feature>
<dbReference type="Pfam" id="PF00010">
    <property type="entry name" value="HLH"/>
    <property type="match status" value="1"/>
</dbReference>
<dbReference type="GO" id="GO:0005634">
    <property type="term" value="C:nucleus"/>
    <property type="evidence" value="ECO:0007669"/>
    <property type="project" value="UniProtKB-SubCell"/>
</dbReference>
<dbReference type="Proteomes" id="UP000694843">
    <property type="component" value="Unplaced"/>
</dbReference>
<dbReference type="GO" id="GO:0046983">
    <property type="term" value="F:protein dimerization activity"/>
    <property type="evidence" value="ECO:0007669"/>
    <property type="project" value="InterPro"/>
</dbReference>
<name>A0A8B7PRY3_HYAAZ</name>
<dbReference type="GO" id="GO:0007399">
    <property type="term" value="P:nervous system development"/>
    <property type="evidence" value="ECO:0007669"/>
    <property type="project" value="UniProtKB-KW"/>
</dbReference>
<evidence type="ECO:0000259" key="6">
    <source>
        <dbReference type="PROSITE" id="PS50888"/>
    </source>
</evidence>
<evidence type="ECO:0000313" key="7">
    <source>
        <dbReference type="Proteomes" id="UP000694843"/>
    </source>
</evidence>
<dbReference type="InterPro" id="IPR036638">
    <property type="entry name" value="HLH_DNA-bd_sf"/>
</dbReference>